<evidence type="ECO:0000313" key="1">
    <source>
        <dbReference type="EMBL" id="AFZ58679.1"/>
    </source>
</evidence>
<sequence>MPAAFAERLEESAAITKVHTVCNYKIPYFGSMTALPLEIRLQNIDQIIHNSCLVMRSLQSSQASPLTQNQNITILSVLMLFYTGLSHAAEQIALATSRKHSLKHFICQPLKLVRLSV</sequence>
<name>K9ZIT8_ANACC</name>
<gene>
    <name evidence="1" type="ordered locus">Anacy_3274</name>
</gene>
<proteinExistence type="predicted"/>
<dbReference type="Proteomes" id="UP000010474">
    <property type="component" value="Chromosome"/>
</dbReference>
<dbReference type="EMBL" id="CP003659">
    <property type="protein sequence ID" value="AFZ58679.1"/>
    <property type="molecule type" value="Genomic_DNA"/>
</dbReference>
<dbReference type="AlphaFoldDB" id="K9ZIT8"/>
<dbReference type="STRING" id="272123.Anacy_3274"/>
<reference evidence="2" key="1">
    <citation type="journal article" date="2013" name="Proc. Natl. Acad. Sci. U.S.A.">
        <title>Improving the coverage of the cyanobacterial phylum using diversity-driven genome sequencing.</title>
        <authorList>
            <person name="Shih P.M."/>
            <person name="Wu D."/>
            <person name="Latifi A."/>
            <person name="Axen S.D."/>
            <person name="Fewer D.P."/>
            <person name="Talla E."/>
            <person name="Calteau A."/>
            <person name="Cai F."/>
            <person name="Tandeau de Marsac N."/>
            <person name="Rippka R."/>
            <person name="Herdman M."/>
            <person name="Sivonen K."/>
            <person name="Coursin T."/>
            <person name="Laurent T."/>
            <person name="Goodwin L."/>
            <person name="Nolan M."/>
            <person name="Davenport K.W."/>
            <person name="Han C.S."/>
            <person name="Rubin E.M."/>
            <person name="Eisen J.A."/>
            <person name="Woyke T."/>
            <person name="Gugger M."/>
            <person name="Kerfeld C.A."/>
        </authorList>
    </citation>
    <scope>NUCLEOTIDE SEQUENCE [LARGE SCALE GENOMIC DNA]</scope>
    <source>
        <strain evidence="2">ATCC 27899 / PCC 7122</strain>
    </source>
</reference>
<keyword evidence="2" id="KW-1185">Reference proteome</keyword>
<organism evidence="1 2">
    <name type="scientific">Anabaena cylindrica (strain ATCC 27899 / PCC 7122)</name>
    <dbReference type="NCBI Taxonomy" id="272123"/>
    <lineage>
        <taxon>Bacteria</taxon>
        <taxon>Bacillati</taxon>
        <taxon>Cyanobacteriota</taxon>
        <taxon>Cyanophyceae</taxon>
        <taxon>Nostocales</taxon>
        <taxon>Nostocaceae</taxon>
        <taxon>Anabaena</taxon>
    </lineage>
</organism>
<accession>K9ZIT8</accession>
<dbReference type="KEGG" id="acy:Anacy_3274"/>
<evidence type="ECO:0000313" key="2">
    <source>
        <dbReference type="Proteomes" id="UP000010474"/>
    </source>
</evidence>
<dbReference type="HOGENOM" id="CLU_2079815_0_0_3"/>
<protein>
    <submittedName>
        <fullName evidence="1">Uncharacterized protein</fullName>
    </submittedName>
</protein>
<dbReference type="PATRIC" id="fig|272123.3.peg.3571"/>